<sequence length="126" mass="13166">MIHLTEVTFDDATPIDSYGPGFFRIGGQVMFGAVIVTSDAARSWGGMEDLDAVRDLIGAVDFVLLGTGRRMVQPPAALRALLEDAGIGIELMSSDSAARTYNVLLAEGRRMAALLLPVDGGPGGDG</sequence>
<name>A0A2S5JF04_9RHOB</name>
<organism evidence="1 2">
    <name type="scientific">Albidovulum inexpectatum</name>
    <dbReference type="NCBI Taxonomy" id="196587"/>
    <lineage>
        <taxon>Bacteria</taxon>
        <taxon>Pseudomonadati</taxon>
        <taxon>Pseudomonadota</taxon>
        <taxon>Alphaproteobacteria</taxon>
        <taxon>Rhodobacterales</taxon>
        <taxon>Paracoccaceae</taxon>
        <taxon>Albidovulum</taxon>
    </lineage>
</organism>
<dbReference type="EMBL" id="PRDS01000007">
    <property type="protein sequence ID" value="PPB79989.1"/>
    <property type="molecule type" value="Genomic_DNA"/>
</dbReference>
<dbReference type="RefSeq" id="WP_342750186.1">
    <property type="nucleotide sequence ID" value="NZ_PRDS01000007.1"/>
</dbReference>
<dbReference type="InterPro" id="IPR036748">
    <property type="entry name" value="MTH938-like_sf"/>
</dbReference>
<gene>
    <name evidence="1" type="ORF">LV82_02271</name>
</gene>
<dbReference type="AlphaFoldDB" id="A0A2S5JF04"/>
<dbReference type="CDD" id="cd00248">
    <property type="entry name" value="Mth938-like"/>
    <property type="match status" value="1"/>
</dbReference>
<comment type="caution">
    <text evidence="1">The sequence shown here is derived from an EMBL/GenBank/DDBJ whole genome shotgun (WGS) entry which is preliminary data.</text>
</comment>
<dbReference type="Pfam" id="PF04430">
    <property type="entry name" value="DUF498"/>
    <property type="match status" value="1"/>
</dbReference>
<dbReference type="Gene3D" id="3.40.1230.10">
    <property type="entry name" value="MTH938-like"/>
    <property type="match status" value="1"/>
</dbReference>
<dbReference type="Proteomes" id="UP000239736">
    <property type="component" value="Unassembled WGS sequence"/>
</dbReference>
<dbReference type="SUPFAM" id="SSF64076">
    <property type="entry name" value="MTH938-like"/>
    <property type="match status" value="1"/>
</dbReference>
<evidence type="ECO:0000313" key="2">
    <source>
        <dbReference type="Proteomes" id="UP000239736"/>
    </source>
</evidence>
<keyword evidence="2" id="KW-1185">Reference proteome</keyword>
<dbReference type="PANTHER" id="PTHR21192:SF2">
    <property type="entry name" value="NADH DEHYDROGENASE [UBIQUINONE] 1 ALPHA SUBCOMPLEX ASSEMBLY FACTOR 3"/>
    <property type="match status" value="1"/>
</dbReference>
<dbReference type="InterPro" id="IPR007523">
    <property type="entry name" value="NDUFAF3/AAMDC"/>
</dbReference>
<protein>
    <recommendedName>
        <fullName evidence="3">Mth938-like domain-containing protein</fullName>
    </recommendedName>
</protein>
<reference evidence="1 2" key="1">
    <citation type="submission" date="2018-01" db="EMBL/GenBank/DDBJ databases">
        <title>Genomic Encyclopedia of Archaeal and Bacterial Type Strains, Phase II (KMG-II): from individual species to whole genera.</title>
        <authorList>
            <person name="Goeker M."/>
        </authorList>
    </citation>
    <scope>NUCLEOTIDE SEQUENCE [LARGE SCALE GENOMIC DNA]</scope>
    <source>
        <strain evidence="1 2">DSM 12048</strain>
    </source>
</reference>
<evidence type="ECO:0000313" key="1">
    <source>
        <dbReference type="EMBL" id="PPB79989.1"/>
    </source>
</evidence>
<proteinExistence type="predicted"/>
<evidence type="ECO:0008006" key="3">
    <source>
        <dbReference type="Google" id="ProtNLM"/>
    </source>
</evidence>
<dbReference type="PANTHER" id="PTHR21192">
    <property type="entry name" value="NUCLEAR PROTEIN E3-3"/>
    <property type="match status" value="1"/>
</dbReference>
<accession>A0A2S5JF04</accession>